<dbReference type="AlphaFoldDB" id="A0A1W6KC09"/>
<name>A0A1W6KC09_9GAMM</name>
<dbReference type="InterPro" id="IPR029787">
    <property type="entry name" value="Nucleotide_cyclase"/>
</dbReference>
<dbReference type="SUPFAM" id="SSF141868">
    <property type="entry name" value="EAL domain-like"/>
    <property type="match status" value="1"/>
</dbReference>
<dbReference type="InterPro" id="IPR035919">
    <property type="entry name" value="EAL_sf"/>
</dbReference>
<evidence type="ECO:0000313" key="3">
    <source>
        <dbReference type="EMBL" id="ARM84966.1"/>
    </source>
</evidence>
<dbReference type="RefSeq" id="WP_075195850.1">
    <property type="nucleotide sequence ID" value="NZ_JAUCYT010000013.1"/>
</dbReference>
<evidence type="ECO:0000259" key="1">
    <source>
        <dbReference type="PROSITE" id="PS50883"/>
    </source>
</evidence>
<dbReference type="InterPro" id="IPR043128">
    <property type="entry name" value="Rev_trsase/Diguanyl_cyclase"/>
</dbReference>
<dbReference type="CDD" id="cd01949">
    <property type="entry name" value="GGDEF"/>
    <property type="match status" value="1"/>
</dbReference>
<dbReference type="Gene3D" id="3.20.20.450">
    <property type="entry name" value="EAL domain"/>
    <property type="match status" value="1"/>
</dbReference>
<evidence type="ECO:0000259" key="2">
    <source>
        <dbReference type="PROSITE" id="PS50887"/>
    </source>
</evidence>
<dbReference type="InterPro" id="IPR000160">
    <property type="entry name" value="GGDEF_dom"/>
</dbReference>
<dbReference type="STRING" id="1420917.AU15_14675"/>
<accession>A0A1W6KC09</accession>
<dbReference type="InterPro" id="IPR003018">
    <property type="entry name" value="GAF"/>
</dbReference>
<dbReference type="SUPFAM" id="SSF55073">
    <property type="entry name" value="Nucleotide cyclase"/>
    <property type="match status" value="1"/>
</dbReference>
<dbReference type="Gene3D" id="3.30.70.270">
    <property type="match status" value="1"/>
</dbReference>
<dbReference type="InterPro" id="IPR050706">
    <property type="entry name" value="Cyclic-di-GMP_PDE-like"/>
</dbReference>
<dbReference type="InterPro" id="IPR001633">
    <property type="entry name" value="EAL_dom"/>
</dbReference>
<dbReference type="Gene3D" id="3.30.450.40">
    <property type="match status" value="1"/>
</dbReference>
<dbReference type="EMBL" id="CP020931">
    <property type="protein sequence ID" value="ARM84966.1"/>
    <property type="molecule type" value="Genomic_DNA"/>
</dbReference>
<dbReference type="SMART" id="SM00267">
    <property type="entry name" value="GGDEF"/>
    <property type="match status" value="1"/>
</dbReference>
<dbReference type="SUPFAM" id="SSF55781">
    <property type="entry name" value="GAF domain-like"/>
    <property type="match status" value="1"/>
</dbReference>
<dbReference type="Pfam" id="PF00563">
    <property type="entry name" value="EAL"/>
    <property type="match status" value="1"/>
</dbReference>
<dbReference type="NCBIfam" id="TIGR00254">
    <property type="entry name" value="GGDEF"/>
    <property type="match status" value="1"/>
</dbReference>
<dbReference type="InterPro" id="IPR029016">
    <property type="entry name" value="GAF-like_dom_sf"/>
</dbReference>
<dbReference type="PANTHER" id="PTHR33121">
    <property type="entry name" value="CYCLIC DI-GMP PHOSPHODIESTERASE PDEF"/>
    <property type="match status" value="1"/>
</dbReference>
<gene>
    <name evidence="3" type="ORF">MARSALSMR5_02920</name>
</gene>
<dbReference type="Pfam" id="PF00990">
    <property type="entry name" value="GGDEF"/>
    <property type="match status" value="1"/>
</dbReference>
<feature type="domain" description="GGDEF" evidence="2">
    <location>
        <begin position="214"/>
        <end position="348"/>
    </location>
</feature>
<sequence>MHDTDTFVTFHKALTELSHSPAFIDKKRPQKLADLTALCARLLNVDRVSVWQFPEERDRIESEWLHTTDAATGDKSSLYQSGNPEYFSALETERVLSVRDAQNDPRTRAFAPGYLIPLKILSMLDAPVFDGARLSGVICLESTHQRDWTLPEISFVIAIADTISLINTHEAWLHSQRALEYVTRYDSLTGLSNIESLRDRIGHLADKIERRGLGSLALIWIDVDRLKSINDGLGPQVGDNVIAEVGRRLKKLSVPGKDLLARIGGDEYALMVRNHTMRDSLELTASRIRQEINRPIRLTGHSITVGASLGICHLPGDCQTTEELLRGAEAAMYNAKQRGRDQACFFDSSIQVTARSRFVLENELRAAISNHTLEVFYQPIMSAAGMKLESLEALVRWQHPQRGWLSPIEFLGIARSGGLMYALGECVLRRVCEHWQQAHNQGITLPEISVNLAAEQVSIPELPSLIRETCHEYGVPVSALHFEVTEDSIQGDFNSLNSILEELVADGASLSIDDFGTGYSSLSRLKSLPFSRIKIDRSFISQLPDDEDDCAITLSIIGLARGLGLSVVAEGVETEAHEQWLFQRGCDYLQGYRYSRPLPFEALLEQYFTPF</sequence>
<dbReference type="Pfam" id="PF01590">
    <property type="entry name" value="GAF"/>
    <property type="match status" value="1"/>
</dbReference>
<dbReference type="SMART" id="SM00052">
    <property type="entry name" value="EAL"/>
    <property type="match status" value="1"/>
</dbReference>
<dbReference type="PANTHER" id="PTHR33121:SF70">
    <property type="entry name" value="SIGNALING PROTEIN YKOW"/>
    <property type="match status" value="1"/>
</dbReference>
<dbReference type="CDD" id="cd01948">
    <property type="entry name" value="EAL"/>
    <property type="match status" value="1"/>
</dbReference>
<feature type="domain" description="EAL" evidence="1">
    <location>
        <begin position="357"/>
        <end position="611"/>
    </location>
</feature>
<evidence type="ECO:0000313" key="4">
    <source>
        <dbReference type="Proteomes" id="UP000193100"/>
    </source>
</evidence>
<dbReference type="GO" id="GO:0071111">
    <property type="term" value="F:cyclic-guanylate-specific phosphodiesterase activity"/>
    <property type="evidence" value="ECO:0007669"/>
    <property type="project" value="InterPro"/>
</dbReference>
<proteinExistence type="predicted"/>
<organism evidence="3 4">
    <name type="scientific">Marinobacter salarius</name>
    <dbReference type="NCBI Taxonomy" id="1420917"/>
    <lineage>
        <taxon>Bacteria</taxon>
        <taxon>Pseudomonadati</taxon>
        <taxon>Pseudomonadota</taxon>
        <taxon>Gammaproteobacteria</taxon>
        <taxon>Pseudomonadales</taxon>
        <taxon>Marinobacteraceae</taxon>
        <taxon>Marinobacter</taxon>
    </lineage>
</organism>
<dbReference type="PROSITE" id="PS50887">
    <property type="entry name" value="GGDEF"/>
    <property type="match status" value="1"/>
</dbReference>
<dbReference type="SMART" id="SM00065">
    <property type="entry name" value="GAF"/>
    <property type="match status" value="1"/>
</dbReference>
<reference evidence="3 4" key="1">
    <citation type="submission" date="2017-04" db="EMBL/GenBank/DDBJ databases">
        <title>Genome Sequence of Marinobacter salarius strain SMR5 Isolated from a culture of the Diatom Skeletonema marinoi.</title>
        <authorList>
            <person name="Topel M."/>
            <person name="Pinder M.I.M."/>
            <person name="Johansson O.N."/>
            <person name="Kourtchenko O."/>
            <person name="Godhe A."/>
            <person name="Clarke A.K."/>
        </authorList>
    </citation>
    <scope>NUCLEOTIDE SEQUENCE [LARGE SCALE GENOMIC DNA]</scope>
    <source>
        <strain evidence="3 4">SMR5</strain>
    </source>
</reference>
<dbReference type="Proteomes" id="UP000193100">
    <property type="component" value="Chromosome"/>
</dbReference>
<protein>
    <submittedName>
        <fullName evidence="3">Putative signaling protein</fullName>
    </submittedName>
</protein>
<dbReference type="PROSITE" id="PS50883">
    <property type="entry name" value="EAL"/>
    <property type="match status" value="1"/>
</dbReference>